<proteinExistence type="predicted"/>
<dbReference type="RefSeq" id="WP_168820868.1">
    <property type="nucleotide sequence ID" value="NZ_CP051217.1"/>
</dbReference>
<keyword evidence="1" id="KW-1133">Transmembrane helix</keyword>
<name>A0A6H2DR82_9SPHN</name>
<keyword evidence="1" id="KW-0472">Membrane</keyword>
<keyword evidence="3" id="KW-1185">Reference proteome</keyword>
<dbReference type="KEGG" id="phao:HF685_15520"/>
<dbReference type="Pfam" id="PF05545">
    <property type="entry name" value="FixQ"/>
    <property type="match status" value="1"/>
</dbReference>
<sequence length="53" mass="6225">MSYEALRHFADSWGLMFMAFLWIAFTVWTFRPGAKGHHDDAANMIFDEDKQDV</sequence>
<protein>
    <submittedName>
        <fullName evidence="2">Cbb3-type cytochrome c oxidase subunit 3</fullName>
    </submittedName>
</protein>
<dbReference type="Proteomes" id="UP000501600">
    <property type="component" value="Chromosome"/>
</dbReference>
<keyword evidence="1" id="KW-0812">Transmembrane</keyword>
<accession>A0A6H2DR82</accession>
<feature type="transmembrane region" description="Helical" evidence="1">
    <location>
        <begin position="12"/>
        <end position="30"/>
    </location>
</feature>
<dbReference type="EMBL" id="CP051217">
    <property type="protein sequence ID" value="QJB70493.1"/>
    <property type="molecule type" value="Genomic_DNA"/>
</dbReference>
<dbReference type="AlphaFoldDB" id="A0A6H2DR82"/>
<organism evidence="2 3">
    <name type="scientific">Parasphingorhabdus halotolerans</name>
    <dbReference type="NCBI Taxonomy" id="2725558"/>
    <lineage>
        <taxon>Bacteria</taxon>
        <taxon>Pseudomonadati</taxon>
        <taxon>Pseudomonadota</taxon>
        <taxon>Alphaproteobacteria</taxon>
        <taxon>Sphingomonadales</taxon>
        <taxon>Sphingomonadaceae</taxon>
        <taxon>Parasphingorhabdus</taxon>
    </lineage>
</organism>
<gene>
    <name evidence="2" type="ORF">HF685_15520</name>
</gene>
<evidence type="ECO:0000256" key="1">
    <source>
        <dbReference type="SAM" id="Phobius"/>
    </source>
</evidence>
<evidence type="ECO:0000313" key="3">
    <source>
        <dbReference type="Proteomes" id="UP000501600"/>
    </source>
</evidence>
<dbReference type="InterPro" id="IPR008621">
    <property type="entry name" value="Cbb3-typ_cyt_oxidase_comp"/>
</dbReference>
<dbReference type="CDD" id="cd01324">
    <property type="entry name" value="cbb3_Oxidase_CcoQ"/>
    <property type="match status" value="1"/>
</dbReference>
<evidence type="ECO:0000313" key="2">
    <source>
        <dbReference type="EMBL" id="QJB70493.1"/>
    </source>
</evidence>
<reference evidence="2 3" key="1">
    <citation type="submission" date="2020-04" db="EMBL/GenBank/DDBJ databases">
        <title>Genome sequence for Sphingorhabdus sp. strain M1.</title>
        <authorList>
            <person name="Park S.-J."/>
        </authorList>
    </citation>
    <scope>NUCLEOTIDE SEQUENCE [LARGE SCALE GENOMIC DNA]</scope>
    <source>
        <strain evidence="2 3">JK6</strain>
    </source>
</reference>